<dbReference type="Gene3D" id="2.70.150.10">
    <property type="entry name" value="Calcium-transporting ATPase, cytoplasmic transduction domain A"/>
    <property type="match status" value="1"/>
</dbReference>
<feature type="transmembrane region" description="Helical" evidence="15">
    <location>
        <begin position="676"/>
        <end position="692"/>
    </location>
</feature>
<feature type="transmembrane region" description="Helical" evidence="15">
    <location>
        <begin position="192"/>
        <end position="210"/>
    </location>
</feature>
<keyword evidence="7 15" id="KW-0479">Metal-binding</keyword>
<evidence type="ECO:0000256" key="13">
    <source>
        <dbReference type="ARBA" id="ARBA00023065"/>
    </source>
</evidence>
<gene>
    <name evidence="17" type="ORF">E0702_04440</name>
</gene>
<evidence type="ECO:0000256" key="10">
    <source>
        <dbReference type="ARBA" id="ARBA00022842"/>
    </source>
</evidence>
<evidence type="ECO:0000256" key="4">
    <source>
        <dbReference type="ARBA" id="ARBA00022475"/>
    </source>
</evidence>
<keyword evidence="14 15" id="KW-0472">Membrane</keyword>
<dbReference type="InterPro" id="IPR036412">
    <property type="entry name" value="HAD-like_sf"/>
</dbReference>
<evidence type="ECO:0000256" key="5">
    <source>
        <dbReference type="ARBA" id="ARBA00022553"/>
    </source>
</evidence>
<dbReference type="Gene3D" id="3.40.1110.10">
    <property type="entry name" value="Calcium-transporting ATPase, cytoplasmic domain N"/>
    <property type="match status" value="1"/>
</dbReference>
<feature type="transmembrane region" description="Helical" evidence="15">
    <location>
        <begin position="377"/>
        <end position="402"/>
    </location>
</feature>
<evidence type="ECO:0000256" key="9">
    <source>
        <dbReference type="ARBA" id="ARBA00022840"/>
    </source>
</evidence>
<evidence type="ECO:0000313" key="18">
    <source>
        <dbReference type="Proteomes" id="UP000294823"/>
    </source>
</evidence>
<comment type="caution">
    <text evidence="17">The sequence shown here is derived from an EMBL/GenBank/DDBJ whole genome shotgun (WGS) entry which is preliminary data.</text>
</comment>
<evidence type="ECO:0000256" key="3">
    <source>
        <dbReference type="ARBA" id="ARBA00022448"/>
    </source>
</evidence>
<feature type="transmembrane region" description="Helical" evidence="15">
    <location>
        <begin position="344"/>
        <end position="365"/>
    </location>
</feature>
<feature type="transmembrane region" description="Helical" evidence="15">
    <location>
        <begin position="168"/>
        <end position="186"/>
    </location>
</feature>
<feature type="domain" description="HMA" evidence="16">
    <location>
        <begin position="10"/>
        <end position="76"/>
    </location>
</feature>
<dbReference type="InterPro" id="IPR008250">
    <property type="entry name" value="ATPase_P-typ_transduc_dom_A_sf"/>
</dbReference>
<dbReference type="PROSITE" id="PS01047">
    <property type="entry name" value="HMA_1"/>
    <property type="match status" value="1"/>
</dbReference>
<dbReference type="InterPro" id="IPR059000">
    <property type="entry name" value="ATPase_P-type_domA"/>
</dbReference>
<accession>A0ABY2DD00</accession>
<dbReference type="InterPro" id="IPR006121">
    <property type="entry name" value="HMA_dom"/>
</dbReference>
<evidence type="ECO:0000256" key="11">
    <source>
        <dbReference type="ARBA" id="ARBA00022967"/>
    </source>
</evidence>
<dbReference type="SUPFAM" id="SSF56784">
    <property type="entry name" value="HAD-like"/>
    <property type="match status" value="1"/>
</dbReference>
<reference evidence="17 18" key="1">
    <citation type="submission" date="2019-03" db="EMBL/GenBank/DDBJ databases">
        <title>Halomonas marinisediminis sp. nov., a moderately halophilic bacterium isolated from the Bohai Gulf.</title>
        <authorList>
            <person name="Ji X."/>
        </authorList>
    </citation>
    <scope>NUCLEOTIDE SEQUENCE [LARGE SCALE GENOMIC DNA]</scope>
    <source>
        <strain evidence="17 18">204</strain>
    </source>
</reference>
<proteinExistence type="inferred from homology"/>
<comment type="subcellular location">
    <subcellularLocation>
        <location evidence="1">Cell membrane</location>
        <topology evidence="1">Multi-pass membrane protein</topology>
    </subcellularLocation>
</comment>
<keyword evidence="11" id="KW-1278">Translocase</keyword>
<evidence type="ECO:0000256" key="6">
    <source>
        <dbReference type="ARBA" id="ARBA00022692"/>
    </source>
</evidence>
<dbReference type="InterPro" id="IPR018303">
    <property type="entry name" value="ATPase_P-typ_P_site"/>
</dbReference>
<dbReference type="InterPro" id="IPR017969">
    <property type="entry name" value="Heavy-metal-associated_CS"/>
</dbReference>
<dbReference type="Pfam" id="PF00702">
    <property type="entry name" value="Hydrolase"/>
    <property type="match status" value="1"/>
</dbReference>
<dbReference type="InterPro" id="IPR001757">
    <property type="entry name" value="P_typ_ATPase"/>
</dbReference>
<dbReference type="InterPro" id="IPR027256">
    <property type="entry name" value="P-typ_ATPase_IB"/>
</dbReference>
<keyword evidence="3" id="KW-0813">Transport</keyword>
<feature type="transmembrane region" description="Helical" evidence="15">
    <location>
        <begin position="99"/>
        <end position="122"/>
    </location>
</feature>
<dbReference type="InterPro" id="IPR023299">
    <property type="entry name" value="ATPase_P-typ_cyto_dom_N"/>
</dbReference>
<keyword evidence="12 15" id="KW-1133">Transmembrane helix</keyword>
<evidence type="ECO:0000256" key="15">
    <source>
        <dbReference type="RuleBase" id="RU362081"/>
    </source>
</evidence>
<name>A0ABY2DD00_9GAMM</name>
<dbReference type="EMBL" id="SLTR01000003">
    <property type="protein sequence ID" value="TDB04823.1"/>
    <property type="molecule type" value="Genomic_DNA"/>
</dbReference>
<dbReference type="Pfam" id="PF00122">
    <property type="entry name" value="E1-E2_ATPase"/>
    <property type="match status" value="1"/>
</dbReference>
<evidence type="ECO:0000256" key="1">
    <source>
        <dbReference type="ARBA" id="ARBA00004651"/>
    </source>
</evidence>
<evidence type="ECO:0000256" key="2">
    <source>
        <dbReference type="ARBA" id="ARBA00006024"/>
    </source>
</evidence>
<dbReference type="CDD" id="cd00371">
    <property type="entry name" value="HMA"/>
    <property type="match status" value="1"/>
</dbReference>
<keyword evidence="5" id="KW-0597">Phosphoprotein</keyword>
<dbReference type="Gene3D" id="3.30.70.100">
    <property type="match status" value="1"/>
</dbReference>
<keyword evidence="10" id="KW-0460">Magnesium</keyword>
<dbReference type="NCBIfam" id="TIGR01525">
    <property type="entry name" value="ATPase-IB_hvy"/>
    <property type="match status" value="1"/>
</dbReference>
<dbReference type="Pfam" id="PF00403">
    <property type="entry name" value="HMA"/>
    <property type="match status" value="1"/>
</dbReference>
<comment type="similarity">
    <text evidence="2 15">Belongs to the cation transport ATPase (P-type) (TC 3.A.3) family. Type IB subfamily.</text>
</comment>
<keyword evidence="6 15" id="KW-0812">Transmembrane</keyword>
<evidence type="ECO:0000313" key="17">
    <source>
        <dbReference type="EMBL" id="TDB04823.1"/>
    </source>
</evidence>
<dbReference type="Gene3D" id="3.40.50.1000">
    <property type="entry name" value="HAD superfamily/HAD-like"/>
    <property type="match status" value="1"/>
</dbReference>
<dbReference type="NCBIfam" id="TIGR01494">
    <property type="entry name" value="ATPase_P-type"/>
    <property type="match status" value="2"/>
</dbReference>
<organism evidence="17 18">
    <name type="scientific">Halomonas marinisediminis</name>
    <dbReference type="NCBI Taxonomy" id="2546095"/>
    <lineage>
        <taxon>Bacteria</taxon>
        <taxon>Pseudomonadati</taxon>
        <taxon>Pseudomonadota</taxon>
        <taxon>Gammaproteobacteria</taxon>
        <taxon>Oceanospirillales</taxon>
        <taxon>Halomonadaceae</taxon>
        <taxon>Halomonas</taxon>
    </lineage>
</organism>
<evidence type="ECO:0000256" key="8">
    <source>
        <dbReference type="ARBA" id="ARBA00022741"/>
    </source>
</evidence>
<dbReference type="SUPFAM" id="SSF55008">
    <property type="entry name" value="HMA, heavy metal-associated domain"/>
    <property type="match status" value="1"/>
</dbReference>
<keyword evidence="18" id="KW-1185">Reference proteome</keyword>
<keyword evidence="8 15" id="KW-0547">Nucleotide-binding</keyword>
<dbReference type="SUPFAM" id="SSF81653">
    <property type="entry name" value="Calcium ATPase, transduction domain A"/>
    <property type="match status" value="1"/>
</dbReference>
<dbReference type="PROSITE" id="PS50846">
    <property type="entry name" value="HMA_2"/>
    <property type="match status" value="1"/>
</dbReference>
<dbReference type="PANTHER" id="PTHR43520">
    <property type="entry name" value="ATP7, ISOFORM B"/>
    <property type="match status" value="1"/>
</dbReference>
<dbReference type="PRINTS" id="PR00119">
    <property type="entry name" value="CATATPASE"/>
</dbReference>
<evidence type="ECO:0000256" key="7">
    <source>
        <dbReference type="ARBA" id="ARBA00022723"/>
    </source>
</evidence>
<dbReference type="InterPro" id="IPR023214">
    <property type="entry name" value="HAD_sf"/>
</dbReference>
<feature type="transmembrane region" description="Helical" evidence="15">
    <location>
        <begin position="128"/>
        <end position="147"/>
    </location>
</feature>
<evidence type="ECO:0000259" key="16">
    <source>
        <dbReference type="PROSITE" id="PS50846"/>
    </source>
</evidence>
<keyword evidence="13" id="KW-0406">Ion transport</keyword>
<dbReference type="PANTHER" id="PTHR43520:SF5">
    <property type="entry name" value="CATION-TRANSPORTING P-TYPE ATPASE-RELATED"/>
    <property type="match status" value="1"/>
</dbReference>
<keyword evidence="9 15" id="KW-0067">ATP-binding</keyword>
<evidence type="ECO:0000256" key="14">
    <source>
        <dbReference type="ARBA" id="ARBA00023136"/>
    </source>
</evidence>
<dbReference type="PROSITE" id="PS00154">
    <property type="entry name" value="ATPASE_E1_E2"/>
    <property type="match status" value="1"/>
</dbReference>
<dbReference type="SUPFAM" id="SSF81665">
    <property type="entry name" value="Calcium ATPase, transmembrane domain M"/>
    <property type="match status" value="1"/>
</dbReference>
<dbReference type="InterPro" id="IPR036163">
    <property type="entry name" value="HMA_dom_sf"/>
</dbReference>
<protein>
    <submittedName>
        <fullName evidence="17">Cation-translocating P-type ATPase</fullName>
    </submittedName>
</protein>
<dbReference type="Proteomes" id="UP000294823">
    <property type="component" value="Unassembled WGS sequence"/>
</dbReference>
<sequence length="727" mass="76761">MANDAPLTVIERVLTVEGMHCAACAAAVEARLRRQPGVIEAAVNFTADSAVLRWESATTSFVRLQRVVARLGYRLCDPDANAEADDDIDPVRRSLQWRLAVAIFFGMWSMMPSLLIYLAPLGLVEPGVTWPLAIAAGVLATPVILYSGSHFYRVGWRTLRAGAPGLDTLIGTAVMAASLVSIWHLLHGSADVYFDAAVMLITFQLLARLIDSGVRRRASAIIRGYLSLTPEEVKIWQGGGWRPMATGQVTVGQRLRLQAGEELALDGRVVAGTGEMDLSPLSGETAPRPVGQNDRLEAGCRLLTGDLELCVTAGVGARRLDAIARSVRALLSRKSAMQHLADRLARWLLPLIFVAATLAVGLGIAQGQPLDQLVVDGLAVLIIACPCALSLAIPLVVVLGHARLVTLGILFRDPAALEAAAATEVVVFDKTGTLTTGTPSLASVEPAGTISSMALTQLAVDALHGVAHPIAKGLEASAFSSPDADQGRREVHPGAGVTWYRGATLTLAGRRGWLCERGVAVPACEDNGMVLHLARDGRYLGRLLFRETLRPEAPATVRRLQADGYPIYLLSGDTPQACGEVAATLGIPPERVLTGHSPEQKSDFVTALERRSGVAFIGDGVNDGLALAGARLGIAVGAATTTASQAAAVTLPDGLTRIPDTLRLARRARRLMRGNLGWAIGYNTLAIPLAVAGWIAPVIAAVAMTLSSLCVLANSLRIRKGHPPPDG</sequence>
<keyword evidence="4 15" id="KW-1003">Cell membrane</keyword>
<dbReference type="InterPro" id="IPR023298">
    <property type="entry name" value="ATPase_P-typ_TM_dom_sf"/>
</dbReference>
<evidence type="ECO:0000256" key="12">
    <source>
        <dbReference type="ARBA" id="ARBA00022989"/>
    </source>
</evidence>